<comment type="caution">
    <text evidence="1">The sequence shown here is derived from an EMBL/GenBank/DDBJ whole genome shotgun (WGS) entry which is preliminary data.</text>
</comment>
<evidence type="ECO:0000313" key="1">
    <source>
        <dbReference type="EMBL" id="MDV5087652.1"/>
    </source>
</evidence>
<protein>
    <recommendedName>
        <fullName evidence="3">Acyl-ACP thioesterase</fullName>
    </recommendedName>
</protein>
<keyword evidence="2" id="KW-1185">Reference proteome</keyword>
<dbReference type="EMBL" id="JAWJZB010000002">
    <property type="protein sequence ID" value="MDV5087652.1"/>
    <property type="molecule type" value="Genomic_DNA"/>
</dbReference>
<organism evidence="1 2">
    <name type="scientific">Veillonella absiana</name>
    <dbReference type="NCBI Taxonomy" id="3079305"/>
    <lineage>
        <taxon>Bacteria</taxon>
        <taxon>Bacillati</taxon>
        <taxon>Bacillota</taxon>
        <taxon>Negativicutes</taxon>
        <taxon>Veillonellales</taxon>
        <taxon>Veillonellaceae</taxon>
        <taxon>Veillonella</taxon>
    </lineage>
</organism>
<name>A0ABU3Z6W0_9FIRM</name>
<evidence type="ECO:0008006" key="3">
    <source>
        <dbReference type="Google" id="ProtNLM"/>
    </source>
</evidence>
<dbReference type="Proteomes" id="UP001272515">
    <property type="component" value="Unassembled WGS sequence"/>
</dbReference>
<accession>A0ABU3Z6W0</accession>
<gene>
    <name evidence="1" type="ORF">RVY80_02145</name>
</gene>
<sequence length="242" mass="28039">MDFELWPLDAIQDSYPKLVLSTDRDINADYDGVQHVNNVLYAFALLKQLVAKVVPKSIAKSMSQVRKNQLLLFFAQMNNVTEAKNAFSWIVSDVTIINKNIDINAKPFIPFFGDETNKEKMLIFLRAADFNIYDIELRERLQPQQKVTINQDVNGEISTSIQTVDEKVTDIYLAHKNREGKLFWLHYKDESAGTKFDFDSPDCRRQDYGYKKRYLQGVYGADQIINYPMLEDVLGVNFQQKC</sequence>
<reference evidence="1 2" key="1">
    <citation type="submission" date="2023-10" db="EMBL/GenBank/DDBJ databases">
        <title>Veillonella sp. nov., isolated from a pig farm feces dump.</title>
        <authorList>
            <person name="Chang Y.-H."/>
        </authorList>
    </citation>
    <scope>NUCLEOTIDE SEQUENCE [LARGE SCALE GENOMIC DNA]</scope>
    <source>
        <strain evidence="1 2">YH-vei2233</strain>
    </source>
</reference>
<evidence type="ECO:0000313" key="2">
    <source>
        <dbReference type="Proteomes" id="UP001272515"/>
    </source>
</evidence>
<dbReference type="RefSeq" id="WP_317329477.1">
    <property type="nucleotide sequence ID" value="NZ_JAWJZA010000005.1"/>
</dbReference>
<proteinExistence type="predicted"/>